<reference evidence="12" key="1">
    <citation type="submission" date="2022-01" db="EMBL/GenBank/DDBJ databases">
        <authorList>
            <person name="Braso-Vives M."/>
        </authorList>
    </citation>
    <scope>NUCLEOTIDE SEQUENCE</scope>
</reference>
<name>A0A8J9Z310_BRALA</name>
<evidence type="ECO:0000256" key="7">
    <source>
        <dbReference type="RuleBase" id="RU366019"/>
    </source>
</evidence>
<accession>A0A8J9Z310</accession>
<organism evidence="12 13">
    <name type="scientific">Branchiostoma lanceolatum</name>
    <name type="common">Common lancelet</name>
    <name type="synonym">Amphioxus lanceolatum</name>
    <dbReference type="NCBI Taxonomy" id="7740"/>
    <lineage>
        <taxon>Eukaryota</taxon>
        <taxon>Metazoa</taxon>
        <taxon>Chordata</taxon>
        <taxon>Cephalochordata</taxon>
        <taxon>Leptocardii</taxon>
        <taxon>Amphioxiformes</taxon>
        <taxon>Branchiostomatidae</taxon>
        <taxon>Branchiostoma</taxon>
    </lineage>
</organism>
<keyword evidence="7" id="KW-0443">Lipid metabolism</keyword>
<feature type="binding site" evidence="6">
    <location>
        <position position="625"/>
    </location>
    <ligand>
        <name>Zn(2+)</name>
        <dbReference type="ChEBI" id="CHEBI:29105"/>
    </ligand>
</feature>
<dbReference type="GO" id="GO:0046512">
    <property type="term" value="P:sphingosine biosynthetic process"/>
    <property type="evidence" value="ECO:0007669"/>
    <property type="project" value="TreeGrafter"/>
</dbReference>
<evidence type="ECO:0000259" key="10">
    <source>
        <dbReference type="Pfam" id="PF04734"/>
    </source>
</evidence>
<dbReference type="Pfam" id="PF04734">
    <property type="entry name" value="Ceramidase_alk"/>
    <property type="match status" value="1"/>
</dbReference>
<dbReference type="InterPro" id="IPR031329">
    <property type="entry name" value="NEUT/ALK_ceramidase_N"/>
</dbReference>
<keyword evidence="8" id="KW-1133">Transmembrane helix</keyword>
<feature type="binding site" evidence="6">
    <location>
        <position position="239"/>
    </location>
    <ligand>
        <name>Zn(2+)</name>
        <dbReference type="ChEBI" id="CHEBI:29105"/>
    </ligand>
</feature>
<keyword evidence="7" id="KW-0746">Sphingolipid metabolism</keyword>
<feature type="signal peptide" evidence="9">
    <location>
        <begin position="1"/>
        <end position="24"/>
    </location>
</feature>
<evidence type="ECO:0000256" key="6">
    <source>
        <dbReference type="PIRSR" id="PIRSR606823-2"/>
    </source>
</evidence>
<comment type="cofactor">
    <cofactor evidence="6">
        <name>Zn(2+)</name>
        <dbReference type="ChEBI" id="CHEBI:29105"/>
    </cofactor>
    <text evidence="6">Binds 1 zinc ion per subunit.</text>
</comment>
<dbReference type="PANTHER" id="PTHR12670:SF1">
    <property type="entry name" value="NEUTRAL CERAMIDASE"/>
    <property type="match status" value="1"/>
</dbReference>
<evidence type="ECO:0000259" key="11">
    <source>
        <dbReference type="Pfam" id="PF17048"/>
    </source>
</evidence>
<dbReference type="GO" id="GO:0046514">
    <property type="term" value="P:ceramide catabolic process"/>
    <property type="evidence" value="ECO:0007669"/>
    <property type="project" value="InterPro"/>
</dbReference>
<evidence type="ECO:0000313" key="13">
    <source>
        <dbReference type="Proteomes" id="UP000838412"/>
    </source>
</evidence>
<evidence type="ECO:0000256" key="1">
    <source>
        <dbReference type="ARBA" id="ARBA00009835"/>
    </source>
</evidence>
<evidence type="ECO:0000256" key="9">
    <source>
        <dbReference type="SAM" id="SignalP"/>
    </source>
</evidence>
<dbReference type="AlphaFoldDB" id="A0A8J9Z310"/>
<evidence type="ECO:0000256" key="5">
    <source>
        <dbReference type="PIRSR" id="PIRSR606823-1"/>
    </source>
</evidence>
<keyword evidence="8" id="KW-0812">Transmembrane</keyword>
<keyword evidence="4 7" id="KW-0378">Hydrolase</keyword>
<evidence type="ECO:0000256" key="2">
    <source>
        <dbReference type="ARBA" id="ARBA00011891"/>
    </source>
</evidence>
<feature type="domain" description="Neutral/alkaline non-lysosomal ceramidase C-terminal" evidence="11">
    <location>
        <begin position="657"/>
        <end position="733"/>
    </location>
</feature>
<feature type="chain" id="PRO_5035482236" description="Neutral ceramidase" evidence="9">
    <location>
        <begin position="25"/>
        <end position="856"/>
    </location>
</feature>
<dbReference type="InterPro" id="IPR031331">
    <property type="entry name" value="NEUT/ALK_ceramidase_C"/>
</dbReference>
<comment type="similarity">
    <text evidence="1 7">Belongs to the neutral ceramidase family.</text>
</comment>
<dbReference type="Proteomes" id="UP000838412">
    <property type="component" value="Chromosome 15"/>
</dbReference>
<dbReference type="GO" id="GO:0005576">
    <property type="term" value="C:extracellular region"/>
    <property type="evidence" value="ECO:0007669"/>
    <property type="project" value="TreeGrafter"/>
</dbReference>
<keyword evidence="13" id="KW-1185">Reference proteome</keyword>
<dbReference type="Pfam" id="PF17048">
    <property type="entry name" value="Ceramidse_alk_C"/>
    <property type="match status" value="2"/>
</dbReference>
<evidence type="ECO:0000313" key="12">
    <source>
        <dbReference type="EMBL" id="CAH1246659.1"/>
    </source>
</evidence>
<keyword evidence="6" id="KW-0479">Metal-binding</keyword>
<dbReference type="GO" id="GO:0017040">
    <property type="term" value="F:N-acylsphingosine amidohydrolase activity"/>
    <property type="evidence" value="ECO:0007669"/>
    <property type="project" value="UniProtKB-UniRule"/>
</dbReference>
<dbReference type="GO" id="GO:0046872">
    <property type="term" value="F:metal ion binding"/>
    <property type="evidence" value="ECO:0007669"/>
    <property type="project" value="UniProtKB-KW"/>
</dbReference>
<dbReference type="InterPro" id="IPR006823">
    <property type="entry name" value="Ceramidase_alk"/>
</dbReference>
<feature type="domain" description="Neutral/alkaline non-lysosomal ceramidase N-terminal" evidence="10">
    <location>
        <begin position="147"/>
        <end position="654"/>
    </location>
</feature>
<proteinExistence type="inferred from homology"/>
<dbReference type="GO" id="GO:0042759">
    <property type="term" value="P:long-chain fatty acid biosynthetic process"/>
    <property type="evidence" value="ECO:0007669"/>
    <property type="project" value="TreeGrafter"/>
</dbReference>
<dbReference type="InterPro" id="IPR038445">
    <property type="entry name" value="NCDase_C_sf"/>
</dbReference>
<sequence length="856" mass="94750">MKLFVSMLLVTMVVAALLIDDSDAWRRRRRRRVYVGTTYFLDNKDKKAVQVEKSLLAELAEKTDELAREAQVLEDLEEDDGGSEERLIYSPPQRCRQENKVQSKMAAPTNFVAFVFLTFSLILAVQARNRHRPNLEYDERQEDGPNYMIGVGRADVTGPAAEVNMMGYANPSQQSTGIHIRQFSRAFVVSDPQNTTRTVFVSVDCAMISQILKIEVVKKLQPLFGNAYNESNVCLSSIHTHSGPAGFLQYILFDVTSLGFVRESFDALVDGIVTSIQRAHDNVVPGDIYLNQGELQEANINRSPTAYLNNPESERAKYDANTDKNMVVLKFLNEQGAGLGMISWFAVHCTSMNNTNGLISGDNKGYASQLFEADMNTGSLAGQGSFVAAFAQSNEGDVSPNTKGPHCQDTGLPCDLETSTCNGKSELCVSPGPGVDMFDSTRIIGHKQYSKAKELYNTAGTQVKLSGPVQFALQFVDMSDVTVNFNSSYSAKTCKPAMGYSFAAGTTDGPGAFDFSQGDTEGNPFWNLVRNIIKQPSAAEVACQAPKPILLPTGEMTFPYAWQPDIVDIQLLRWGQLVVAAVPGEFSTMSGRRLRDSIQRAVVSKGLPEDTEVVVAGLSNTYSDYITTYEEYQVQRYEGASTIYGPHTLAAYQQLYSQLAEDMVMGAAIDVGPSPPNLLSRQLSFLPPVVMDTTPLFTHFGDVIDDAGSTYHTNETVSVRFHSAHPRNNLQTQPETMQRTVRQRRALFHIFSWAHKKIQNFFSDPEEELEGTFLTVERKKDDGTFEVVHNDASWDTKFQWKRTNAIVGHSEATITWTVSPGTPSGTYRIRHFGHSKSLVGKITPFVGSSRQFTVNP</sequence>
<dbReference type="EMBL" id="OV696700">
    <property type="protein sequence ID" value="CAH1246659.1"/>
    <property type="molecule type" value="Genomic_DNA"/>
</dbReference>
<dbReference type="PANTHER" id="PTHR12670">
    <property type="entry name" value="CERAMIDASE"/>
    <property type="match status" value="1"/>
</dbReference>
<dbReference type="Gene3D" id="2.60.40.2300">
    <property type="entry name" value="Neutral/alkaline non-lysosomal ceramidase, C-terminal domain"/>
    <property type="match status" value="1"/>
</dbReference>
<evidence type="ECO:0000256" key="3">
    <source>
        <dbReference type="ARBA" id="ARBA00019235"/>
    </source>
</evidence>
<protein>
    <recommendedName>
        <fullName evidence="3 7">Neutral ceramidase</fullName>
        <ecNumber evidence="2 7">3.5.1.23</ecNumber>
    </recommendedName>
</protein>
<keyword evidence="6" id="KW-0862">Zinc</keyword>
<gene>
    <name evidence="12" type="primary">ASAH2</name>
    <name evidence="12" type="ORF">BLAG_LOCUS8607</name>
</gene>
<feature type="domain" description="Neutral/alkaline non-lysosomal ceramidase C-terminal" evidence="11">
    <location>
        <begin position="768"/>
        <end position="854"/>
    </location>
</feature>
<evidence type="ECO:0000256" key="8">
    <source>
        <dbReference type="SAM" id="Phobius"/>
    </source>
</evidence>
<comment type="catalytic activity">
    <reaction evidence="7">
        <text>an N-acylsphing-4-enine + H2O = sphing-4-enine + a fatty acid</text>
        <dbReference type="Rhea" id="RHEA:20856"/>
        <dbReference type="ChEBI" id="CHEBI:15377"/>
        <dbReference type="ChEBI" id="CHEBI:28868"/>
        <dbReference type="ChEBI" id="CHEBI:52639"/>
        <dbReference type="ChEBI" id="CHEBI:57756"/>
        <dbReference type="EC" id="3.5.1.23"/>
    </reaction>
</comment>
<feature type="binding site" evidence="6">
    <location>
        <position position="585"/>
    </location>
    <ligand>
        <name>Zn(2+)</name>
        <dbReference type="ChEBI" id="CHEBI:29105"/>
    </ligand>
</feature>
<dbReference type="EC" id="3.5.1.23" evidence="2 7"/>
<dbReference type="OrthoDB" id="191371at2759"/>
<feature type="transmembrane region" description="Helical" evidence="8">
    <location>
        <begin position="105"/>
        <end position="125"/>
    </location>
</feature>
<keyword evidence="8" id="KW-0472">Membrane</keyword>
<dbReference type="GO" id="GO:0016020">
    <property type="term" value="C:membrane"/>
    <property type="evidence" value="ECO:0007669"/>
    <property type="project" value="GOC"/>
</dbReference>
<feature type="binding site" evidence="6">
    <location>
        <position position="348"/>
    </location>
    <ligand>
        <name>Zn(2+)</name>
        <dbReference type="ChEBI" id="CHEBI:29105"/>
    </ligand>
</feature>
<evidence type="ECO:0000256" key="4">
    <source>
        <dbReference type="ARBA" id="ARBA00022801"/>
    </source>
</evidence>
<feature type="active site" description="Nucleophile" evidence="5">
    <location>
        <position position="399"/>
    </location>
</feature>
<keyword evidence="9" id="KW-0732">Signal</keyword>